<keyword evidence="1" id="KW-1133">Transmembrane helix</keyword>
<feature type="transmembrane region" description="Helical" evidence="1">
    <location>
        <begin position="75"/>
        <end position="92"/>
    </location>
</feature>
<gene>
    <name evidence="2" type="ORF">ATN00_20335</name>
</gene>
<geneLocation type="plasmid" evidence="2 3">
    <name>pDE1</name>
</geneLocation>
<feature type="transmembrane region" description="Helical" evidence="1">
    <location>
        <begin position="53"/>
        <end position="70"/>
    </location>
</feature>
<keyword evidence="3" id="KW-1185">Reference proteome</keyword>
<keyword evidence="1" id="KW-0472">Membrane</keyword>
<keyword evidence="1" id="KW-0812">Transmembrane</keyword>
<dbReference type="Proteomes" id="UP000056968">
    <property type="component" value="Plasmid pDE1"/>
</dbReference>
<dbReference type="KEGG" id="sbd:ATN00_20335"/>
<dbReference type="OrthoDB" id="7595052at2"/>
<keyword evidence="2" id="KW-0614">Plasmid</keyword>
<dbReference type="EMBL" id="CP013265">
    <property type="protein sequence ID" value="ALR22853.1"/>
    <property type="molecule type" value="Genomic_DNA"/>
</dbReference>
<organism evidence="2 3">
    <name type="scientific">Sphingobium baderi</name>
    <dbReference type="NCBI Taxonomy" id="1332080"/>
    <lineage>
        <taxon>Bacteria</taxon>
        <taxon>Pseudomonadati</taxon>
        <taxon>Pseudomonadota</taxon>
        <taxon>Alphaproteobacteria</taxon>
        <taxon>Sphingomonadales</taxon>
        <taxon>Sphingomonadaceae</taxon>
        <taxon>Sphingobium</taxon>
    </lineage>
</organism>
<evidence type="ECO:0000313" key="2">
    <source>
        <dbReference type="EMBL" id="ALR22853.1"/>
    </source>
</evidence>
<evidence type="ECO:0000256" key="1">
    <source>
        <dbReference type="SAM" id="Phobius"/>
    </source>
</evidence>
<reference evidence="2 3" key="1">
    <citation type="submission" date="2015-11" db="EMBL/GenBank/DDBJ databases">
        <title>A Two-component Flavoprotein Monooxygenase System MeaXY Responsible for para-Hydroxylation of 2-Methyl-6-ethylaniline and 2,6-Diethylaniline in Sphingobium baderi DE-13.</title>
        <authorList>
            <person name="Cheng M."/>
            <person name="Meng Q."/>
            <person name="Yang Y."/>
            <person name="Chu C."/>
            <person name="Yan X."/>
            <person name="He J."/>
            <person name="Li S."/>
        </authorList>
    </citation>
    <scope>NUCLEOTIDE SEQUENCE [LARGE SCALE GENOMIC DNA]</scope>
    <source>
        <strain evidence="2 3">DE-13</strain>
        <plasmid evidence="3">Plasmid pDE1</plasmid>
    </source>
</reference>
<dbReference type="AlphaFoldDB" id="A0A0S3F554"/>
<proteinExistence type="predicted"/>
<protein>
    <submittedName>
        <fullName evidence="2">Uncharacterized protein</fullName>
    </submittedName>
</protein>
<accession>A0A0S3F554</accession>
<evidence type="ECO:0000313" key="3">
    <source>
        <dbReference type="Proteomes" id="UP000056968"/>
    </source>
</evidence>
<dbReference type="RefSeq" id="WP_062069141.1">
    <property type="nucleotide sequence ID" value="NZ_CP013265.1"/>
</dbReference>
<name>A0A0S3F554_9SPHN</name>
<sequence length="117" mass="12741">MKAALPLAILFTVIPMALAVATTRASGVFQLRPAGAPPITRNERLRRFALRNWIWLPLALGVPIVVYNYVTGQNPWMLIIVLSISGLCLSMVGPTRVAWITGGLLAACLIYSSIMHI</sequence>